<comment type="caution">
    <text evidence="6">The sequence shown here is derived from an EMBL/GenBank/DDBJ whole genome shotgun (WGS) entry which is preliminary data.</text>
</comment>
<sequence>MSSAKASQPFWPATVLLLLACLYQPSVSQRYGQPIHKFFTNPLVRYPGGAEVNFVDSTIRRIALPHPVIFGATRTAYHEMFLHKQIPGFVFFRNPNVPPDIEALYPKPYVKVLNEFRDRSQNKVDFFVRSIRISATANCVDRKFANLFKDTANQVFTYSDTGYFSPQSITAVTFRRPAGQAVGSLAEIVFVNSGVDTVAFVTYGGVPASDLHAAGFYDVGAGSSGSLALPPRFTEESNMAESGSWAFRLSHPTGVASANVDQSLRRILDMTAQTQGFLSDRLLGCPCSLCNSRAKCLNIASETMRVIDGFAKCCRCQGLNSYLGNGYECADTGTPLPVFFPSLPSDSSANSNVEGNATFVQGNLDIFFRPMDSSSPSPTQRQLTALIKLSEPVLANIALLTAASKSDSIQNLFALSNVIRRRMQLTAMDERKTTTYASWTIEQTIWNQVLFKATNTTIKIDSISDALSSGLAVALLNQDQRATQYEFTRVQRNWLTLESRPPTNFTVTPIPIDFTKSLPTLRIDFTDTWDLSPSCQVETRVGKLLLERDYNQLDMPEGFHFTRLVGNVTRLRTCRDLTCGPGSQCVVEGPVGQAQCRCLPGYVESGAGACRAVCGPNLCDVNAECLINKCICASGYSGDGLVCQADDRDCRLAQAACRPEDGFACMQQATRSGIEYRCQCGSSKCIREADAACRQQAGCSQFANCLPGANGGPSTCVCRQGFKGDGRVCLPELCADNATCSDAGAYAFCNASRLCDTCPPPKSIAAGRCLSRPCQPSDCMENAQCDPVSNACVCKPGFAANRLGGCSIACRTVQDCNKDVLPNDLEILNATMGCMSGVCECRPGYTVDRQDATSLTLTCTNCDSDSMCLRGATCQTDVRLSGVRLCKCPPGKVGDGKSACDECQPGQTGSSPLACGTNAKCESRPGGRTCRCRYGYKSENPKDQGCVKEDTLLMLSNGTQITLYEGQTEMEMFCRVIRGPVRTKDLIWTAIKGVPMPIDEGTDRLVQFVLNDRKVLRFSRVVKSDAKEYHCFPSVAGEDGASLSVNITVLDNPCRQCHAQAFCNYSRPGCQCSRGYSGDGVNRCDRASCIEQQLCDPDTELCLFNRDTGQYTCECAPGMERVQGRCQRRQEACTETTGCHANAECALVDGRRQCRCREGFSGDGKLRCERDGPGCNFYNRCVKNSECKYSELDNKYRCVCASGYFGQGDTSCRASVSCDTCRLNAGTCEQETVEHRRLDGRVEQVQLRVCRCPPGRMEVLTSSGATVCRTRAQIGRTLYVAQGDAIFQMPADDSQSDSSTVRRLFIAMSSASAAASGPGAPRPGSPVVAMDYNCNRKQLVWSVYGHPRLYAASTADSGAGGPVSSTWVPFGEGLEKVEGLAVDWQTDNVYYTAQYVSKDEATRGARFGEIGVIAYRQGVAYKKVLFRGPKDGVVRPRGIAVDPFLGKIYYADWDRTDPRVMMASMNGANHVKLVSTGGPLPNDVIRRFDSRNEEVCYSMADLPPNSSLQNLSAARRNSSSTQVAVQCLWRPVPDAAYVERSRPIRIAWSGEPFGMAYAEGGDFYWTNWLTNKIVGHNVNLNRTFVRGPFGSLENLLLGVAVDSAACPASGQQVSSGEHPCADSRGYGDCKYICLAAPNQGVECVCPDNDPKCNPYINRPTEASRAAVKKAMI</sequence>
<dbReference type="PROSITE" id="PS01186">
    <property type="entry name" value="EGF_2"/>
    <property type="match status" value="5"/>
</dbReference>
<dbReference type="SUPFAM" id="SSF63825">
    <property type="entry name" value="YWTD domain"/>
    <property type="match status" value="1"/>
</dbReference>
<dbReference type="PROSITE" id="PS50026">
    <property type="entry name" value="EGF_3"/>
    <property type="match status" value="3"/>
</dbReference>
<dbReference type="GO" id="GO:0005886">
    <property type="term" value="C:plasma membrane"/>
    <property type="evidence" value="ECO:0007669"/>
    <property type="project" value="TreeGrafter"/>
</dbReference>
<protein>
    <recommendedName>
        <fullName evidence="5">EGF-like domain-containing protein</fullName>
    </recommendedName>
</protein>
<dbReference type="InterPro" id="IPR000033">
    <property type="entry name" value="LDLR_classB_rpt"/>
</dbReference>
<dbReference type="Proteomes" id="UP000215902">
    <property type="component" value="Unassembled WGS sequence"/>
</dbReference>
<dbReference type="SMART" id="SM00181">
    <property type="entry name" value="EGF"/>
    <property type="match status" value="13"/>
</dbReference>
<dbReference type="Gene3D" id="2.120.10.30">
    <property type="entry name" value="TolB, C-terminal domain"/>
    <property type="match status" value="1"/>
</dbReference>
<dbReference type="InterPro" id="IPR000742">
    <property type="entry name" value="EGF"/>
</dbReference>
<dbReference type="EMBL" id="NIVC01004351">
    <property type="protein sequence ID" value="PAA47730.1"/>
    <property type="molecule type" value="Genomic_DNA"/>
</dbReference>
<evidence type="ECO:0000256" key="2">
    <source>
        <dbReference type="ARBA" id="ARBA00023157"/>
    </source>
</evidence>
<evidence type="ECO:0000313" key="6">
    <source>
        <dbReference type="EMBL" id="PAA47730.1"/>
    </source>
</evidence>
<reference evidence="6 7" key="1">
    <citation type="submission" date="2017-06" db="EMBL/GenBank/DDBJ databases">
        <title>A platform for efficient transgenesis in Macrostomum lignano, a flatworm model organism for stem cell research.</title>
        <authorList>
            <person name="Berezikov E."/>
        </authorList>
    </citation>
    <scope>NUCLEOTIDE SEQUENCE [LARGE SCALE GENOMIC DNA]</scope>
    <source>
        <strain evidence="6">DV1</strain>
        <tissue evidence="6">Whole organism</tissue>
    </source>
</reference>
<feature type="signal peptide" evidence="4">
    <location>
        <begin position="1"/>
        <end position="28"/>
    </location>
</feature>
<name>A0A267DEJ9_9PLAT</name>
<dbReference type="STRING" id="282301.A0A267DEJ9"/>
<evidence type="ECO:0000256" key="4">
    <source>
        <dbReference type="SAM" id="SignalP"/>
    </source>
</evidence>
<dbReference type="Gene3D" id="2.90.20.10">
    <property type="entry name" value="Plasmodium vivax P25 domain"/>
    <property type="match status" value="1"/>
</dbReference>
<dbReference type="OrthoDB" id="6375837at2759"/>
<comment type="caution">
    <text evidence="3">Lacks conserved residue(s) required for the propagation of feature annotation.</text>
</comment>
<dbReference type="InterPro" id="IPR024731">
    <property type="entry name" value="NELL2-like_EGF"/>
</dbReference>
<dbReference type="InterPro" id="IPR011042">
    <property type="entry name" value="6-blade_b-propeller_TolB-like"/>
</dbReference>
<evidence type="ECO:0000313" key="7">
    <source>
        <dbReference type="Proteomes" id="UP000215902"/>
    </source>
</evidence>
<dbReference type="PANTHER" id="PTHR46513:SF13">
    <property type="entry name" value="EGF-LIKE DOMAIN-CONTAINING PROTEIN"/>
    <property type="match status" value="1"/>
</dbReference>
<feature type="chain" id="PRO_5012492673" description="EGF-like domain-containing protein" evidence="4">
    <location>
        <begin position="29"/>
        <end position="1672"/>
    </location>
</feature>
<dbReference type="SMART" id="SM00135">
    <property type="entry name" value="LY"/>
    <property type="match status" value="2"/>
</dbReference>
<dbReference type="GO" id="GO:0042813">
    <property type="term" value="F:Wnt receptor activity"/>
    <property type="evidence" value="ECO:0007669"/>
    <property type="project" value="TreeGrafter"/>
</dbReference>
<keyword evidence="4" id="KW-0732">Signal</keyword>
<keyword evidence="2 3" id="KW-1015">Disulfide bond</keyword>
<feature type="disulfide bond" evidence="3">
    <location>
        <begin position="1181"/>
        <end position="1198"/>
    </location>
</feature>
<evidence type="ECO:0000256" key="3">
    <source>
        <dbReference type="PROSITE-ProRule" id="PRU00076"/>
    </source>
</evidence>
<feature type="disulfide bond" evidence="3">
    <location>
        <begin position="579"/>
        <end position="596"/>
    </location>
</feature>
<proteinExistence type="predicted"/>
<feature type="domain" description="EGF-like" evidence="5">
    <location>
        <begin position="570"/>
        <end position="608"/>
    </location>
</feature>
<evidence type="ECO:0000259" key="5">
    <source>
        <dbReference type="PROSITE" id="PS50026"/>
    </source>
</evidence>
<dbReference type="GO" id="GO:0060070">
    <property type="term" value="P:canonical Wnt signaling pathway"/>
    <property type="evidence" value="ECO:0007669"/>
    <property type="project" value="TreeGrafter"/>
</dbReference>
<accession>A0A267DEJ9</accession>
<dbReference type="Gene3D" id="2.10.25.10">
    <property type="entry name" value="Laminin"/>
    <property type="match status" value="1"/>
</dbReference>
<evidence type="ECO:0000256" key="1">
    <source>
        <dbReference type="ARBA" id="ARBA00022536"/>
    </source>
</evidence>
<dbReference type="PROSITE" id="PS51257">
    <property type="entry name" value="PROKAR_LIPOPROTEIN"/>
    <property type="match status" value="1"/>
</dbReference>
<gene>
    <name evidence="6" type="ORF">BOX15_Mlig009317g3</name>
</gene>
<dbReference type="GO" id="GO:0017147">
    <property type="term" value="F:Wnt-protein binding"/>
    <property type="evidence" value="ECO:0007669"/>
    <property type="project" value="TreeGrafter"/>
</dbReference>
<feature type="domain" description="EGF-like" evidence="5">
    <location>
        <begin position="1129"/>
        <end position="1169"/>
    </location>
</feature>
<keyword evidence="7" id="KW-1185">Reference proteome</keyword>
<dbReference type="Pfam" id="PF12947">
    <property type="entry name" value="EGF_3"/>
    <property type="match status" value="1"/>
</dbReference>
<keyword evidence="1 3" id="KW-0245">EGF-like domain</keyword>
<feature type="domain" description="EGF-like" evidence="5">
    <location>
        <begin position="1171"/>
        <end position="1213"/>
    </location>
</feature>
<dbReference type="InterPro" id="IPR050778">
    <property type="entry name" value="Cueball_EGF_LRP_Nidogen"/>
</dbReference>
<dbReference type="PANTHER" id="PTHR46513">
    <property type="entry name" value="VITELLOGENIN RECEPTOR-LIKE PROTEIN-RELATED-RELATED"/>
    <property type="match status" value="1"/>
</dbReference>
<organism evidence="6 7">
    <name type="scientific">Macrostomum lignano</name>
    <dbReference type="NCBI Taxonomy" id="282301"/>
    <lineage>
        <taxon>Eukaryota</taxon>
        <taxon>Metazoa</taxon>
        <taxon>Spiralia</taxon>
        <taxon>Lophotrochozoa</taxon>
        <taxon>Platyhelminthes</taxon>
        <taxon>Rhabditophora</taxon>
        <taxon>Macrostomorpha</taxon>
        <taxon>Macrostomida</taxon>
        <taxon>Macrostomidae</taxon>
        <taxon>Macrostomum</taxon>
    </lineage>
</organism>